<dbReference type="InterPro" id="IPR027417">
    <property type="entry name" value="P-loop_NTPase"/>
</dbReference>
<keyword evidence="4" id="KW-0175">Coiled coil</keyword>
<dbReference type="SUPFAM" id="SSF52540">
    <property type="entry name" value="P-loop containing nucleoside triphosphate hydrolases"/>
    <property type="match status" value="1"/>
</dbReference>
<keyword evidence="8" id="KW-1185">Reference proteome</keyword>
<evidence type="ECO:0000259" key="6">
    <source>
        <dbReference type="PROSITE" id="PS51720"/>
    </source>
</evidence>
<evidence type="ECO:0000256" key="4">
    <source>
        <dbReference type="SAM" id="Coils"/>
    </source>
</evidence>
<dbReference type="Proteomes" id="UP000503349">
    <property type="component" value="Chromosome 3"/>
</dbReference>
<dbReference type="CDD" id="cd01852">
    <property type="entry name" value="AIG1"/>
    <property type="match status" value="1"/>
</dbReference>
<dbReference type="Pfam" id="PF04548">
    <property type="entry name" value="AIG1"/>
    <property type="match status" value="1"/>
</dbReference>
<dbReference type="InterPro" id="IPR006703">
    <property type="entry name" value="G_AIG1"/>
</dbReference>
<dbReference type="EMBL" id="CM015714">
    <property type="protein sequence ID" value="KAF3687367.1"/>
    <property type="molecule type" value="Genomic_DNA"/>
</dbReference>
<reference evidence="7 8" key="1">
    <citation type="submission" date="2019-02" db="EMBL/GenBank/DDBJ databases">
        <title>Opniocepnalus argus genome.</title>
        <authorList>
            <person name="Zhou C."/>
            <person name="Xiao S."/>
        </authorList>
    </citation>
    <scope>NUCLEOTIDE SEQUENCE [LARGE SCALE GENOMIC DNA]</scope>
    <source>
        <strain evidence="7">OARG1902GOOAL</strain>
        <tissue evidence="7">Muscle</tissue>
    </source>
</reference>
<evidence type="ECO:0000256" key="1">
    <source>
        <dbReference type="ARBA" id="ARBA00008535"/>
    </source>
</evidence>
<comment type="similarity">
    <text evidence="1">Belongs to the TRAFAC class TrmE-Era-EngA-EngB-Septin-like GTPase superfamily. AIG1/Toc34/Toc159-like paraseptin GTPase family. IAN subfamily.</text>
</comment>
<dbReference type="PANTHER" id="PTHR10903">
    <property type="entry name" value="GTPASE, IMAP FAMILY MEMBER-RELATED"/>
    <property type="match status" value="1"/>
</dbReference>
<dbReference type="PANTHER" id="PTHR10903:SF188">
    <property type="entry name" value="GTPASE IMAP FAMILY MEMBER 2-LIKE-RELATED"/>
    <property type="match status" value="1"/>
</dbReference>
<evidence type="ECO:0000256" key="5">
    <source>
        <dbReference type="SAM" id="SignalP"/>
    </source>
</evidence>
<feature type="signal peptide" evidence="5">
    <location>
        <begin position="1"/>
        <end position="26"/>
    </location>
</feature>
<keyword evidence="5" id="KW-0732">Signal</keyword>
<reference evidence="8" key="2">
    <citation type="submission" date="2019-02" db="EMBL/GenBank/DDBJ databases">
        <title>Opniocepnalus argus Var Kimnra genome.</title>
        <authorList>
            <person name="Zhou C."/>
            <person name="Xiao S."/>
        </authorList>
    </citation>
    <scope>NUCLEOTIDE SEQUENCE [LARGE SCALE GENOMIC DNA]</scope>
</reference>
<dbReference type="InterPro" id="IPR045058">
    <property type="entry name" value="GIMA/IAN/Toc"/>
</dbReference>
<sequence>MLRGKTWIPGCTLLVLVTVCGQTAHSQNEHKGSTDLKELRLILVGKTGAGKSASGNTILGIDDAFQEGMSPESVTKQCHREEVINGKRNVIVIDTPGLFDTNKTQEDVKVNLKECIDQSVPGPHGFLLVISLKSRFTDEEKAAVKWVQDNFGSDASRFTLVLFTHADQLEAKSVEDYLSESIHLQRLINQCGGRYHSMINSHRSNRDQVNELLDKIEKMVKFTGEKHYTNEMYRKAQEDIEEQRKRREKEEEQQKKEEEERIRKEEQQIARCKQIALLSVGLFGAGAYYSSYMLMTLAGALGYTGGFNCTIDMFL</sequence>
<dbReference type="Gene3D" id="3.40.50.300">
    <property type="entry name" value="P-loop containing nucleotide triphosphate hydrolases"/>
    <property type="match status" value="1"/>
</dbReference>
<dbReference type="OrthoDB" id="8954335at2759"/>
<accession>A0A6G1PAU4</accession>
<dbReference type="GO" id="GO:0005525">
    <property type="term" value="F:GTP binding"/>
    <property type="evidence" value="ECO:0007669"/>
    <property type="project" value="UniProtKB-KW"/>
</dbReference>
<evidence type="ECO:0000256" key="3">
    <source>
        <dbReference type="ARBA" id="ARBA00023134"/>
    </source>
</evidence>
<feature type="coiled-coil region" evidence="4">
    <location>
        <begin position="199"/>
        <end position="275"/>
    </location>
</feature>
<feature type="chain" id="PRO_5026251834" evidence="5">
    <location>
        <begin position="27"/>
        <end position="315"/>
    </location>
</feature>
<feature type="domain" description="AIG1-type G" evidence="6">
    <location>
        <begin position="36"/>
        <end position="237"/>
    </location>
</feature>
<dbReference type="AlphaFoldDB" id="A0A6G1PAU4"/>
<evidence type="ECO:0000313" key="7">
    <source>
        <dbReference type="EMBL" id="KAF3687367.1"/>
    </source>
</evidence>
<evidence type="ECO:0000313" key="8">
    <source>
        <dbReference type="Proteomes" id="UP000503349"/>
    </source>
</evidence>
<gene>
    <name evidence="7" type="ORF">EXN66_Car003039</name>
</gene>
<evidence type="ECO:0000256" key="2">
    <source>
        <dbReference type="ARBA" id="ARBA00022741"/>
    </source>
</evidence>
<dbReference type="FunFam" id="3.40.50.300:FF:000366">
    <property type="entry name" value="GTPase, IMAP family member 2"/>
    <property type="match status" value="1"/>
</dbReference>
<proteinExistence type="inferred from homology"/>
<keyword evidence="3" id="KW-0342">GTP-binding</keyword>
<organism evidence="7 8">
    <name type="scientific">Channa argus</name>
    <name type="common">Northern snakehead</name>
    <name type="synonym">Ophicephalus argus</name>
    <dbReference type="NCBI Taxonomy" id="215402"/>
    <lineage>
        <taxon>Eukaryota</taxon>
        <taxon>Metazoa</taxon>
        <taxon>Chordata</taxon>
        <taxon>Craniata</taxon>
        <taxon>Vertebrata</taxon>
        <taxon>Euteleostomi</taxon>
        <taxon>Actinopterygii</taxon>
        <taxon>Neopterygii</taxon>
        <taxon>Teleostei</taxon>
        <taxon>Neoteleostei</taxon>
        <taxon>Acanthomorphata</taxon>
        <taxon>Anabantaria</taxon>
        <taxon>Anabantiformes</taxon>
        <taxon>Channoidei</taxon>
        <taxon>Channidae</taxon>
        <taxon>Channa</taxon>
    </lineage>
</organism>
<name>A0A6G1PAU4_CHAAH</name>
<dbReference type="PROSITE" id="PS51720">
    <property type="entry name" value="G_AIG1"/>
    <property type="match status" value="1"/>
</dbReference>
<protein>
    <submittedName>
        <fullName evidence="7">GTPase IMAP family member 4 Immunity-associated nucleotide 1 protein</fullName>
    </submittedName>
</protein>
<keyword evidence="2" id="KW-0547">Nucleotide-binding</keyword>